<feature type="transmembrane region" description="Helical" evidence="2">
    <location>
        <begin position="69"/>
        <end position="88"/>
    </location>
</feature>
<keyword evidence="4" id="KW-1185">Reference proteome</keyword>
<dbReference type="RefSeq" id="XP_070919867.1">
    <property type="nucleotide sequence ID" value="XM_071063766.1"/>
</dbReference>
<feature type="compositionally biased region" description="Low complexity" evidence="1">
    <location>
        <begin position="23"/>
        <end position="38"/>
    </location>
</feature>
<feature type="compositionally biased region" description="Basic and acidic residues" evidence="1">
    <location>
        <begin position="1"/>
        <end position="17"/>
    </location>
</feature>
<sequence>MELIPKKNDPKTSDRPRAQSSQSATSDSITDCTTTTNSPQERTLDTSQALSEEPKAIATAVRRPIIRRWVLVHSAPLLMLYVLGVVYTTNLSWDLNEINLGWLLFAAKVYESWIVISLSDMLLYHIRYELVRGLHGVPFGLLSAPFQIGHVLYLFQQPFTATALSRNGIKGHHPMILAIIIAFLIAALAGPSTGIALLPTPVLTLVKTPDFKDIAVSRNKTGPDRFQLFMGAPIDQLMPNHLGIQSTTNISAHRHRESRDIKEWGTGVIVNTSQQALPTGGLSQIMMHTAAAMLTLRSDDLFLSNLTLRHDGLGRDISIASDVSGVACATTPIGPVADRLALAGAEYFKGIQKAAILRTLAETSAWQFRWKQPFVLVACAIVDPISNEAVFGPGIFSPSSFTATLDRYVVSNTDPERKLRFIDAASYLPQDVRFSTAFIADRDNWEDFSETIFAETTLCLVAARWLETDLSYDRIASSVAQSSLPASPAICLSPSFAAEDVIVIDKAWANAMDEDSKRFVDTTPKYLSSYIYTGAEFSLADLSKLCRNPRSRCLATLFATFLSDALARLPYVHGIYPARKFEDNEKVWMYHPRGEGRLDLDTSNQSDWGKHTLEGWVPVPETFTGIKCSLHREMYQYSFQGIPVYLAFSVLVLHSIMVIAHTTIATRLRPFNSTAWSQIGELLALALGSTRRRVLKNTGGGIKYKRTWQLLGFIREAYPGNNLELVIRDPREGSECDGIIRDDGGEIYVAKPEPDWKYV</sequence>
<dbReference type="GeneID" id="98179089"/>
<dbReference type="EMBL" id="BAAFSV010000004">
    <property type="protein sequence ID" value="GAB1318136.1"/>
    <property type="molecule type" value="Genomic_DNA"/>
</dbReference>
<accession>A0ABQ0GK50</accession>
<feature type="compositionally biased region" description="Polar residues" evidence="1">
    <location>
        <begin position="39"/>
        <end position="49"/>
    </location>
</feature>
<reference evidence="3 4" key="1">
    <citation type="submission" date="2024-09" db="EMBL/GenBank/DDBJ databases">
        <title>Itraconazole resistance in Madurella fahalii resulting from another homologue of gene encoding cytochrome P450 14-alpha sterol demethylase (CYP51).</title>
        <authorList>
            <person name="Yoshioka I."/>
            <person name="Fahal A.H."/>
            <person name="Kaneko S."/>
            <person name="Yaguchi T."/>
        </authorList>
    </citation>
    <scope>NUCLEOTIDE SEQUENCE [LARGE SCALE GENOMIC DNA]</scope>
    <source>
        <strain evidence="3 4">IFM 68171</strain>
    </source>
</reference>
<evidence type="ECO:0000313" key="4">
    <source>
        <dbReference type="Proteomes" id="UP001628179"/>
    </source>
</evidence>
<feature type="transmembrane region" description="Helical" evidence="2">
    <location>
        <begin position="175"/>
        <end position="198"/>
    </location>
</feature>
<comment type="caution">
    <text evidence="3">The sequence shown here is derived from an EMBL/GenBank/DDBJ whole genome shotgun (WGS) entry which is preliminary data.</text>
</comment>
<evidence type="ECO:0000256" key="2">
    <source>
        <dbReference type="SAM" id="Phobius"/>
    </source>
</evidence>
<feature type="transmembrane region" description="Helical" evidence="2">
    <location>
        <begin position="642"/>
        <end position="664"/>
    </location>
</feature>
<evidence type="ECO:0000256" key="1">
    <source>
        <dbReference type="SAM" id="MobiDB-lite"/>
    </source>
</evidence>
<keyword evidence="2" id="KW-1133">Transmembrane helix</keyword>
<evidence type="ECO:0000313" key="3">
    <source>
        <dbReference type="EMBL" id="GAB1318136.1"/>
    </source>
</evidence>
<name>A0ABQ0GK50_9PEZI</name>
<keyword evidence="2" id="KW-0472">Membrane</keyword>
<proteinExistence type="predicted"/>
<organism evidence="3 4">
    <name type="scientific">Madurella fahalii</name>
    <dbReference type="NCBI Taxonomy" id="1157608"/>
    <lineage>
        <taxon>Eukaryota</taxon>
        <taxon>Fungi</taxon>
        <taxon>Dikarya</taxon>
        <taxon>Ascomycota</taxon>
        <taxon>Pezizomycotina</taxon>
        <taxon>Sordariomycetes</taxon>
        <taxon>Sordariomycetidae</taxon>
        <taxon>Sordariales</taxon>
        <taxon>Sordariales incertae sedis</taxon>
        <taxon>Madurella</taxon>
    </lineage>
</organism>
<feature type="transmembrane region" description="Helical" evidence="2">
    <location>
        <begin position="136"/>
        <end position="155"/>
    </location>
</feature>
<dbReference type="Proteomes" id="UP001628179">
    <property type="component" value="Unassembled WGS sequence"/>
</dbReference>
<keyword evidence="2" id="KW-0812">Transmembrane</keyword>
<gene>
    <name evidence="3" type="ORF">MFIFM68171_08346</name>
</gene>
<feature type="region of interest" description="Disordered" evidence="1">
    <location>
        <begin position="1"/>
        <end position="49"/>
    </location>
</feature>
<protein>
    <submittedName>
        <fullName evidence="3">Uncharacterized protein</fullName>
    </submittedName>
</protein>